<dbReference type="PRINTS" id="PR00032">
    <property type="entry name" value="HTHARAC"/>
</dbReference>
<name>A0A372ZP31_9ACTN</name>
<dbReference type="InterPro" id="IPR035418">
    <property type="entry name" value="AraC-bd_2"/>
</dbReference>
<dbReference type="PANTHER" id="PTHR46796">
    <property type="entry name" value="HTH-TYPE TRANSCRIPTIONAL ACTIVATOR RHAS-RELATED"/>
    <property type="match status" value="1"/>
</dbReference>
<keyword evidence="3" id="KW-0804">Transcription</keyword>
<dbReference type="RefSeq" id="WP_117486416.1">
    <property type="nucleotide sequence ID" value="NZ_QVIG01000001.1"/>
</dbReference>
<dbReference type="InterPro" id="IPR009057">
    <property type="entry name" value="Homeodomain-like_sf"/>
</dbReference>
<evidence type="ECO:0000313" key="5">
    <source>
        <dbReference type="EMBL" id="RGD57658.1"/>
    </source>
</evidence>
<comment type="caution">
    <text evidence="5">The sequence shown here is derived from an EMBL/GenBank/DDBJ whole genome shotgun (WGS) entry which is preliminary data.</text>
</comment>
<evidence type="ECO:0000259" key="4">
    <source>
        <dbReference type="PROSITE" id="PS01124"/>
    </source>
</evidence>
<sequence>MSVVPSAVLDTAGVPTADRAEYWHEAVSRTFIPLDVVLREDAPAPATITSHRLGAAQVSLVRAGPQRVERSARLIARGGEDHLTLALQHRGTARLLQDGRQVELRPGTFAISDAGRPFSKELPEPFLFTAFHWPRSAVGVTEEDLRVLTATAFDTREDDTARLVGAYLDCLSRSAGSMEPPAAAWLATTALDLLAVLAHERRGRSVPEAPEAALATLARVKDHILRHLGDPELSPERIAEAHHVSVRYLHKLFGFEGVTVTRWIRRQRLDACRRDLARTATRPATGPTGGPATVAAVAGRWGFVSASHFSRAFRAAYGVSPREWQACARAGLAQGGAARPEGYGIAV</sequence>
<dbReference type="Proteomes" id="UP000263377">
    <property type="component" value="Unassembled WGS sequence"/>
</dbReference>
<reference evidence="5 6" key="1">
    <citation type="submission" date="2018-08" db="EMBL/GenBank/DDBJ databases">
        <title>Diversity &amp; Physiological Properties of Lignin-Decomposing Actinobacteria from Soil.</title>
        <authorList>
            <person name="Roh S.G."/>
            <person name="Kim S.B."/>
        </authorList>
    </citation>
    <scope>NUCLEOTIDE SEQUENCE [LARGE SCALE GENOMIC DNA]</scope>
    <source>
        <strain evidence="5 6">MMS17-GH009</strain>
    </source>
</reference>
<dbReference type="EMBL" id="QVIG01000001">
    <property type="protein sequence ID" value="RGD57658.1"/>
    <property type="molecule type" value="Genomic_DNA"/>
</dbReference>
<keyword evidence="6" id="KW-1185">Reference proteome</keyword>
<keyword evidence="1" id="KW-0805">Transcription regulation</keyword>
<dbReference type="AlphaFoldDB" id="A0A372ZP31"/>
<evidence type="ECO:0000256" key="1">
    <source>
        <dbReference type="ARBA" id="ARBA00023015"/>
    </source>
</evidence>
<dbReference type="GO" id="GO:0043565">
    <property type="term" value="F:sequence-specific DNA binding"/>
    <property type="evidence" value="ECO:0007669"/>
    <property type="project" value="InterPro"/>
</dbReference>
<dbReference type="PROSITE" id="PS01124">
    <property type="entry name" value="HTH_ARAC_FAMILY_2"/>
    <property type="match status" value="1"/>
</dbReference>
<feature type="domain" description="HTH araC/xylS-type" evidence="4">
    <location>
        <begin position="218"/>
        <end position="327"/>
    </location>
</feature>
<dbReference type="SUPFAM" id="SSF46689">
    <property type="entry name" value="Homeodomain-like"/>
    <property type="match status" value="1"/>
</dbReference>
<proteinExistence type="predicted"/>
<evidence type="ECO:0000313" key="6">
    <source>
        <dbReference type="Proteomes" id="UP000263377"/>
    </source>
</evidence>
<dbReference type="GO" id="GO:0003700">
    <property type="term" value="F:DNA-binding transcription factor activity"/>
    <property type="evidence" value="ECO:0007669"/>
    <property type="project" value="InterPro"/>
</dbReference>
<dbReference type="PANTHER" id="PTHR46796:SF6">
    <property type="entry name" value="ARAC SUBFAMILY"/>
    <property type="match status" value="1"/>
</dbReference>
<dbReference type="Pfam" id="PF14525">
    <property type="entry name" value="AraC_binding_2"/>
    <property type="match status" value="1"/>
</dbReference>
<dbReference type="InterPro" id="IPR050204">
    <property type="entry name" value="AraC_XylS_family_regulators"/>
</dbReference>
<dbReference type="Gene3D" id="1.10.10.60">
    <property type="entry name" value="Homeodomain-like"/>
    <property type="match status" value="1"/>
</dbReference>
<dbReference type="SMART" id="SM00342">
    <property type="entry name" value="HTH_ARAC"/>
    <property type="match status" value="1"/>
</dbReference>
<protein>
    <submittedName>
        <fullName evidence="5">Helix-turn-helix domain-containing protein</fullName>
    </submittedName>
</protein>
<dbReference type="InterPro" id="IPR018060">
    <property type="entry name" value="HTH_AraC"/>
</dbReference>
<accession>A0A372ZP31</accession>
<dbReference type="Pfam" id="PF12833">
    <property type="entry name" value="HTH_18"/>
    <property type="match status" value="1"/>
</dbReference>
<dbReference type="InterPro" id="IPR020449">
    <property type="entry name" value="Tscrpt_reg_AraC-type_HTH"/>
</dbReference>
<keyword evidence="2" id="KW-0238">DNA-binding</keyword>
<evidence type="ECO:0000256" key="3">
    <source>
        <dbReference type="ARBA" id="ARBA00023163"/>
    </source>
</evidence>
<gene>
    <name evidence="5" type="ORF">DR950_07535</name>
</gene>
<evidence type="ECO:0000256" key="2">
    <source>
        <dbReference type="ARBA" id="ARBA00023125"/>
    </source>
</evidence>
<organism evidence="5 6">
    <name type="scientific">Kitasatospora xanthocidica</name>
    <dbReference type="NCBI Taxonomy" id="83382"/>
    <lineage>
        <taxon>Bacteria</taxon>
        <taxon>Bacillati</taxon>
        <taxon>Actinomycetota</taxon>
        <taxon>Actinomycetes</taxon>
        <taxon>Kitasatosporales</taxon>
        <taxon>Streptomycetaceae</taxon>
        <taxon>Kitasatospora</taxon>
    </lineage>
</organism>